<dbReference type="EMBL" id="BOOY01000005">
    <property type="protein sequence ID" value="GIJ01573.1"/>
    <property type="molecule type" value="Genomic_DNA"/>
</dbReference>
<proteinExistence type="predicted"/>
<name>A0A8J4DHU3_9ACTN</name>
<keyword evidence="1" id="KW-0344">Guanine-nucleotide releasing factor</keyword>
<dbReference type="InterPro" id="IPR058923">
    <property type="entry name" value="RCC1-like_dom"/>
</dbReference>
<evidence type="ECO:0000313" key="5">
    <source>
        <dbReference type="Proteomes" id="UP000652013"/>
    </source>
</evidence>
<dbReference type="PANTHER" id="PTHR45982">
    <property type="entry name" value="REGULATOR OF CHROMOSOME CONDENSATION"/>
    <property type="match status" value="1"/>
</dbReference>
<gene>
    <name evidence="4" type="ORF">Sya03_09250</name>
</gene>
<dbReference type="PROSITE" id="PS50012">
    <property type="entry name" value="RCC1_3"/>
    <property type="match status" value="11"/>
</dbReference>
<protein>
    <recommendedName>
        <fullName evidence="3">RCC1-like domain-containing protein</fullName>
    </recommendedName>
</protein>
<evidence type="ECO:0000256" key="2">
    <source>
        <dbReference type="ARBA" id="ARBA00022737"/>
    </source>
</evidence>
<dbReference type="SUPFAM" id="SSF50985">
    <property type="entry name" value="RCC1/BLIP-II"/>
    <property type="match status" value="2"/>
</dbReference>
<accession>A0A8J4DHU3</accession>
<evidence type="ECO:0000313" key="4">
    <source>
        <dbReference type="EMBL" id="GIJ01573.1"/>
    </source>
</evidence>
<dbReference type="PANTHER" id="PTHR45982:SF1">
    <property type="entry name" value="REGULATOR OF CHROMOSOME CONDENSATION"/>
    <property type="match status" value="1"/>
</dbReference>
<keyword evidence="5" id="KW-1185">Reference proteome</keyword>
<dbReference type="InterPro" id="IPR000408">
    <property type="entry name" value="Reg_chr_condens"/>
</dbReference>
<dbReference type="GO" id="GO:0005737">
    <property type="term" value="C:cytoplasm"/>
    <property type="evidence" value="ECO:0007669"/>
    <property type="project" value="TreeGrafter"/>
</dbReference>
<comment type="caution">
    <text evidence="4">The sequence shown here is derived from an EMBL/GenBank/DDBJ whole genome shotgun (WGS) entry which is preliminary data.</text>
</comment>
<dbReference type="AlphaFoldDB" id="A0A8J4DHU3"/>
<reference evidence="4" key="1">
    <citation type="submission" date="2021-01" db="EMBL/GenBank/DDBJ databases">
        <title>Whole genome shotgun sequence of Spirilliplanes yamanashiensis NBRC 15828.</title>
        <authorList>
            <person name="Komaki H."/>
            <person name="Tamura T."/>
        </authorList>
    </citation>
    <scope>NUCLEOTIDE SEQUENCE</scope>
    <source>
        <strain evidence="4">NBRC 15828</strain>
    </source>
</reference>
<dbReference type="InterPro" id="IPR051553">
    <property type="entry name" value="Ran_GTPase-activating"/>
</dbReference>
<dbReference type="Gene3D" id="2.130.10.30">
    <property type="entry name" value="Regulator of chromosome condensation 1/beta-lactamase-inhibitor protein II"/>
    <property type="match status" value="4"/>
</dbReference>
<dbReference type="InterPro" id="IPR009091">
    <property type="entry name" value="RCC1/BLIP-II"/>
</dbReference>
<dbReference type="RefSeq" id="WP_203936898.1">
    <property type="nucleotide sequence ID" value="NZ_BAAAGJ010000005.1"/>
</dbReference>
<feature type="domain" description="RCC1-like" evidence="3">
    <location>
        <begin position="429"/>
        <end position="689"/>
    </location>
</feature>
<dbReference type="Proteomes" id="UP000652013">
    <property type="component" value="Unassembled WGS sequence"/>
</dbReference>
<dbReference type="GO" id="GO:0005085">
    <property type="term" value="F:guanyl-nucleotide exchange factor activity"/>
    <property type="evidence" value="ECO:0007669"/>
    <property type="project" value="TreeGrafter"/>
</dbReference>
<dbReference type="Pfam" id="PF25390">
    <property type="entry name" value="WD40_RLD"/>
    <property type="match status" value="1"/>
</dbReference>
<sequence>MAERGWRVRPRQRVLPLVVVLVAVVAGWGAWQPVNAAFSAQAANPTSTFAAGEFDTGRLFAWGDTVPVISSPQRIGALSTWATAAAGNENQCATQTNGTLWCWGRNYDGRLGSGDTANRVAPAQVGSSTTWQSVSLGDSHGCATRTDGSLWCWGANGMGQVGVGNTTNQLAPVQVTSPATTGWLSVTTGARFTCATRTGGALYCWGENNAGQLGINSTVNQSTPALVSTPATTGWTSVRTGFQHACGLRTNLLFCWGDGGGGRLGLGSSTQQNAPVQVTGSTWSALSLGADHSCALRTTGTLWCWGTGTDGRLGNGGTTDVLTPVQVGADTTWRAVTGGRYHTCAARTDNTAWCFGDNPGGQLGVADLADRHTPAQAGSATTWASVSAGPLAQQTCGVRSDGSLWCWGNTGAFDTAPVEVSAVQTWETPSTGEDYGCATRTDGTLWCWGRNWNGRLGAGDNAHRPVPAQVGSATTWSSVMAGMAHACATRTDGTLWCWGQNADGQLGLGHTTNQVAPVQVTSPAATGWLSVTAGAYFTCAIRTGGALYCWGSNNGGQLGIGSTVNQSSPVLVSTPATTGWTTVRGGWQHACGLRTNLLFCWGDGGSGRLGLGSTAQQTTPAQVAGTGWSSFALGADHGCGLRTTGALWCWGAGADGRLGTGATTDVLAPVQIGSDTTWRTVSGGRQHTCATRTGGSVWCWGHNATGQLGFGDTTTRLVPTQLPGVIGRPVIGGPTSHITLMLRG</sequence>
<keyword evidence="2" id="KW-0677">Repeat</keyword>
<evidence type="ECO:0000259" key="3">
    <source>
        <dbReference type="Pfam" id="PF25390"/>
    </source>
</evidence>
<organism evidence="4 5">
    <name type="scientific">Spirilliplanes yamanashiensis</name>
    <dbReference type="NCBI Taxonomy" id="42233"/>
    <lineage>
        <taxon>Bacteria</taxon>
        <taxon>Bacillati</taxon>
        <taxon>Actinomycetota</taxon>
        <taxon>Actinomycetes</taxon>
        <taxon>Micromonosporales</taxon>
        <taxon>Micromonosporaceae</taxon>
        <taxon>Spirilliplanes</taxon>
    </lineage>
</organism>
<evidence type="ECO:0000256" key="1">
    <source>
        <dbReference type="ARBA" id="ARBA00022658"/>
    </source>
</evidence>
<dbReference type="PRINTS" id="PR00633">
    <property type="entry name" value="RCCNDNSATION"/>
</dbReference>
<dbReference type="Pfam" id="PF00415">
    <property type="entry name" value="RCC1"/>
    <property type="match status" value="6"/>
</dbReference>